<dbReference type="AlphaFoldDB" id="A0A1E7KQY7"/>
<feature type="non-terminal residue" evidence="2">
    <location>
        <position position="65"/>
    </location>
</feature>
<gene>
    <name evidence="2" type="ORF">AN216_00305</name>
</gene>
<feature type="compositionally biased region" description="Basic and acidic residues" evidence="1">
    <location>
        <begin position="1"/>
        <end position="15"/>
    </location>
</feature>
<evidence type="ECO:0000313" key="2">
    <source>
        <dbReference type="EMBL" id="OEV06362.1"/>
    </source>
</evidence>
<comment type="caution">
    <text evidence="2">The sequence shown here is derived from an EMBL/GenBank/DDBJ whole genome shotgun (WGS) entry which is preliminary data.</text>
</comment>
<accession>A0A1E7KQY7</accession>
<dbReference type="Proteomes" id="UP000176101">
    <property type="component" value="Unassembled WGS sequence"/>
</dbReference>
<feature type="region of interest" description="Disordered" evidence="1">
    <location>
        <begin position="1"/>
        <end position="29"/>
    </location>
</feature>
<keyword evidence="3" id="KW-1185">Reference proteome</keyword>
<reference evidence="2 3" key="1">
    <citation type="journal article" date="2016" name="Front. Microbiol.">
        <title>Comparative Genomics Analysis of Streptomyces Species Reveals Their Adaptation to the Marine Environment and Their Diversity at the Genomic Level.</title>
        <authorList>
            <person name="Tian X."/>
            <person name="Zhang Z."/>
            <person name="Yang T."/>
            <person name="Chen M."/>
            <person name="Li J."/>
            <person name="Chen F."/>
            <person name="Yang J."/>
            <person name="Li W."/>
            <person name="Zhang B."/>
            <person name="Zhang Z."/>
            <person name="Wu J."/>
            <person name="Zhang C."/>
            <person name="Long L."/>
            <person name="Xiao J."/>
        </authorList>
    </citation>
    <scope>NUCLEOTIDE SEQUENCE [LARGE SCALE GENOMIC DNA]</scope>
    <source>
        <strain evidence="2 3">SCSIO 02100</strain>
    </source>
</reference>
<organism evidence="2 3">
    <name type="scientific">Streptomyces oceani</name>
    <dbReference type="NCBI Taxonomy" id="1075402"/>
    <lineage>
        <taxon>Bacteria</taxon>
        <taxon>Bacillati</taxon>
        <taxon>Actinomycetota</taxon>
        <taxon>Actinomycetes</taxon>
        <taxon>Kitasatosporales</taxon>
        <taxon>Streptomycetaceae</taxon>
        <taxon>Streptomyces</taxon>
    </lineage>
</organism>
<evidence type="ECO:0000256" key="1">
    <source>
        <dbReference type="SAM" id="MobiDB-lite"/>
    </source>
</evidence>
<dbReference type="EMBL" id="LJGU01000064">
    <property type="protein sequence ID" value="OEV06362.1"/>
    <property type="molecule type" value="Genomic_DNA"/>
</dbReference>
<evidence type="ECO:0000313" key="3">
    <source>
        <dbReference type="Proteomes" id="UP000176101"/>
    </source>
</evidence>
<name>A0A1E7KQY7_9ACTN</name>
<protein>
    <submittedName>
        <fullName evidence="2">Uncharacterized protein</fullName>
    </submittedName>
</protein>
<proteinExistence type="predicted"/>
<feature type="region of interest" description="Disordered" evidence="1">
    <location>
        <begin position="42"/>
        <end position="65"/>
    </location>
</feature>
<sequence length="65" mass="7172">MIAMTRRPEQTERPDGASSADEDAAPLRLSWVQPEDLVGHELRQADEDGRDATAVRRRWQAAGGA</sequence>
<feature type="compositionally biased region" description="Basic and acidic residues" evidence="1">
    <location>
        <begin position="42"/>
        <end position="54"/>
    </location>
</feature>